<protein>
    <submittedName>
        <fullName evidence="2">Uncharacterized protein</fullName>
    </submittedName>
</protein>
<keyword evidence="1" id="KW-1133">Transmembrane helix</keyword>
<sequence>MQVQSFLFYLHFVIRPYNEIDKTKNNSFIFKYNFIYCSFLKEKIQKSVYLVSYIFHLNYLIIKTYTITFGLPNE</sequence>
<dbReference type="AlphaFoldDB" id="A0A1I1DN42"/>
<keyword evidence="3" id="KW-1185">Reference proteome</keyword>
<evidence type="ECO:0000313" key="2">
    <source>
        <dbReference type="EMBL" id="SFB75792.1"/>
    </source>
</evidence>
<dbReference type="EMBL" id="FOLE01000001">
    <property type="protein sequence ID" value="SFB75792.1"/>
    <property type="molecule type" value="Genomic_DNA"/>
</dbReference>
<proteinExistence type="predicted"/>
<reference evidence="2 3" key="1">
    <citation type="submission" date="2016-10" db="EMBL/GenBank/DDBJ databases">
        <authorList>
            <person name="de Groot N.N."/>
        </authorList>
    </citation>
    <scope>NUCLEOTIDE SEQUENCE [LARGE SCALE GENOMIC DNA]</scope>
    <source>
        <strain evidence="2 3">DSM 6793</strain>
    </source>
</reference>
<feature type="transmembrane region" description="Helical" evidence="1">
    <location>
        <begin position="48"/>
        <end position="71"/>
    </location>
</feature>
<keyword evidence="1" id="KW-0472">Membrane</keyword>
<dbReference type="Proteomes" id="UP000199514">
    <property type="component" value="Unassembled WGS sequence"/>
</dbReference>
<name>A0A1I1DN42_9BACT</name>
<evidence type="ECO:0000313" key="3">
    <source>
        <dbReference type="Proteomes" id="UP000199514"/>
    </source>
</evidence>
<organism evidence="2 3">
    <name type="scientific">Flexibacter flexilis DSM 6793</name>
    <dbReference type="NCBI Taxonomy" id="927664"/>
    <lineage>
        <taxon>Bacteria</taxon>
        <taxon>Pseudomonadati</taxon>
        <taxon>Bacteroidota</taxon>
        <taxon>Cytophagia</taxon>
        <taxon>Cytophagales</taxon>
        <taxon>Flexibacteraceae</taxon>
        <taxon>Flexibacter</taxon>
    </lineage>
</organism>
<gene>
    <name evidence="2" type="ORF">SAMN05421780_101310</name>
</gene>
<accession>A0A1I1DN42</accession>
<evidence type="ECO:0000256" key="1">
    <source>
        <dbReference type="SAM" id="Phobius"/>
    </source>
</evidence>
<keyword evidence="1" id="KW-0812">Transmembrane</keyword>
<dbReference type="STRING" id="927664.SAMN05421780_101310"/>